<sequence length="126" mass="13360">MTAKKFQFKEDARKQLVKGIDIVAKTVGITLGPAGRNVVLDKGFGPPRVYSDGVSIAREIELPDPFQNMGARLIQDAARQTNDIAGDGTTTSTVIAQALVHEGFKNVAAGANPMALKIGIQNAVKE</sequence>
<comment type="similarity">
    <text evidence="1">Belongs to the chaperonin (HSP60) family.</text>
</comment>
<dbReference type="GO" id="GO:0005524">
    <property type="term" value="F:ATP binding"/>
    <property type="evidence" value="ECO:0007669"/>
    <property type="project" value="InterPro"/>
</dbReference>
<proteinExistence type="inferred from homology"/>
<dbReference type="EMBL" id="UINC01230303">
    <property type="protein sequence ID" value="SVE62374.1"/>
    <property type="molecule type" value="Genomic_DNA"/>
</dbReference>
<dbReference type="Pfam" id="PF00118">
    <property type="entry name" value="Cpn60_TCP1"/>
    <property type="match status" value="1"/>
</dbReference>
<evidence type="ECO:0000256" key="2">
    <source>
        <dbReference type="ARBA" id="ARBA00023186"/>
    </source>
</evidence>
<accession>A0A383F0K0</accession>
<dbReference type="AlphaFoldDB" id="A0A383F0K0"/>
<feature type="non-terminal residue" evidence="3">
    <location>
        <position position="126"/>
    </location>
</feature>
<gene>
    <name evidence="3" type="ORF">METZ01_LOCUS515228</name>
</gene>
<dbReference type="InterPro" id="IPR027413">
    <property type="entry name" value="GROEL-like_equatorial_sf"/>
</dbReference>
<dbReference type="GO" id="GO:0042026">
    <property type="term" value="P:protein refolding"/>
    <property type="evidence" value="ECO:0007669"/>
    <property type="project" value="InterPro"/>
</dbReference>
<evidence type="ECO:0008006" key="4">
    <source>
        <dbReference type="Google" id="ProtNLM"/>
    </source>
</evidence>
<dbReference type="Gene3D" id="1.10.560.10">
    <property type="entry name" value="GroEL-like equatorial domain"/>
    <property type="match status" value="1"/>
</dbReference>
<dbReference type="SUPFAM" id="SSF48592">
    <property type="entry name" value="GroEL equatorial domain-like"/>
    <property type="match status" value="1"/>
</dbReference>
<dbReference type="GO" id="GO:0140662">
    <property type="term" value="F:ATP-dependent protein folding chaperone"/>
    <property type="evidence" value="ECO:0007669"/>
    <property type="project" value="InterPro"/>
</dbReference>
<organism evidence="3">
    <name type="scientific">marine metagenome</name>
    <dbReference type="NCBI Taxonomy" id="408172"/>
    <lineage>
        <taxon>unclassified sequences</taxon>
        <taxon>metagenomes</taxon>
        <taxon>ecological metagenomes</taxon>
    </lineage>
</organism>
<protein>
    <recommendedName>
        <fullName evidence="4">60 kDa chaperonin</fullName>
    </recommendedName>
</protein>
<dbReference type="PANTHER" id="PTHR45633">
    <property type="entry name" value="60 KDA HEAT SHOCK PROTEIN, MITOCHONDRIAL"/>
    <property type="match status" value="1"/>
</dbReference>
<evidence type="ECO:0000256" key="1">
    <source>
        <dbReference type="ARBA" id="ARBA00006607"/>
    </source>
</evidence>
<dbReference type="InterPro" id="IPR001844">
    <property type="entry name" value="Cpn60/GroEL"/>
</dbReference>
<dbReference type="PRINTS" id="PR00298">
    <property type="entry name" value="CHAPERONIN60"/>
</dbReference>
<name>A0A383F0K0_9ZZZZ</name>
<dbReference type="InterPro" id="IPR002423">
    <property type="entry name" value="Cpn60/GroEL/TCP-1"/>
</dbReference>
<keyword evidence="2" id="KW-0143">Chaperone</keyword>
<evidence type="ECO:0000313" key="3">
    <source>
        <dbReference type="EMBL" id="SVE62374.1"/>
    </source>
</evidence>
<reference evidence="3" key="1">
    <citation type="submission" date="2018-05" db="EMBL/GenBank/DDBJ databases">
        <authorList>
            <person name="Lanie J.A."/>
            <person name="Ng W.-L."/>
            <person name="Kazmierczak K.M."/>
            <person name="Andrzejewski T.M."/>
            <person name="Davidsen T.M."/>
            <person name="Wayne K.J."/>
            <person name="Tettelin H."/>
            <person name="Glass J.I."/>
            <person name="Rusch D."/>
            <person name="Podicherti R."/>
            <person name="Tsui H.-C.T."/>
            <person name="Winkler M.E."/>
        </authorList>
    </citation>
    <scope>NUCLEOTIDE SEQUENCE</scope>
</reference>